<feature type="region of interest" description="Disordered" evidence="1">
    <location>
        <begin position="1"/>
        <end position="36"/>
    </location>
</feature>
<sequence>MPMTDKGHSDNHQLNKWTNREVSRGMRGSKEKGKSKGQFISSIFVCHAEKGFPW</sequence>
<gene>
    <name evidence="2" type="ORF">M153_3810003178</name>
</gene>
<dbReference type="Proteomes" id="UP000051530">
    <property type="component" value="Unassembled WGS sequence"/>
</dbReference>
<proteinExistence type="predicted"/>
<organism evidence="2 3">
    <name type="scientific">Pseudoloma neurophilia</name>
    <dbReference type="NCBI Taxonomy" id="146866"/>
    <lineage>
        <taxon>Eukaryota</taxon>
        <taxon>Fungi</taxon>
        <taxon>Fungi incertae sedis</taxon>
        <taxon>Microsporidia</taxon>
        <taxon>Pseudoloma</taxon>
    </lineage>
</organism>
<keyword evidence="3" id="KW-1185">Reference proteome</keyword>
<comment type="caution">
    <text evidence="2">The sequence shown here is derived from an EMBL/GenBank/DDBJ whole genome shotgun (WGS) entry which is preliminary data.</text>
</comment>
<accession>A0A0R0LY34</accession>
<dbReference type="VEuPathDB" id="MicrosporidiaDB:M153_3810003178"/>
<protein>
    <submittedName>
        <fullName evidence="2">Uncharacterized protein</fullName>
    </submittedName>
</protein>
<name>A0A0R0LY34_9MICR</name>
<evidence type="ECO:0000256" key="1">
    <source>
        <dbReference type="SAM" id="MobiDB-lite"/>
    </source>
</evidence>
<dbReference type="AlphaFoldDB" id="A0A0R0LY34"/>
<feature type="compositionally biased region" description="Basic and acidic residues" evidence="1">
    <location>
        <begin position="1"/>
        <end position="34"/>
    </location>
</feature>
<evidence type="ECO:0000313" key="2">
    <source>
        <dbReference type="EMBL" id="KRH94106.1"/>
    </source>
</evidence>
<dbReference type="EMBL" id="LGUB01000136">
    <property type="protein sequence ID" value="KRH94106.1"/>
    <property type="molecule type" value="Genomic_DNA"/>
</dbReference>
<evidence type="ECO:0000313" key="3">
    <source>
        <dbReference type="Proteomes" id="UP000051530"/>
    </source>
</evidence>
<reference evidence="2 3" key="1">
    <citation type="submission" date="2015-07" db="EMBL/GenBank/DDBJ databases">
        <title>The genome of Pseudoloma neurophilia, a relevant intracellular parasite of the zebrafish.</title>
        <authorList>
            <person name="Ndikumana S."/>
            <person name="Pelin A."/>
            <person name="Sanders J."/>
            <person name="Corradi N."/>
        </authorList>
    </citation>
    <scope>NUCLEOTIDE SEQUENCE [LARGE SCALE GENOMIC DNA]</scope>
    <source>
        <strain evidence="2 3">MK1</strain>
    </source>
</reference>